<evidence type="ECO:0000313" key="3">
    <source>
        <dbReference type="EMBL" id="APG63704.1"/>
    </source>
</evidence>
<dbReference type="InterPro" id="IPR036465">
    <property type="entry name" value="vWFA_dom_sf"/>
</dbReference>
<feature type="chain" id="PRO_5012408290" description="Putative Flp pilus-assembly TadG-like N-terminal domain-containing protein" evidence="1">
    <location>
        <begin position="19"/>
        <end position="622"/>
    </location>
</feature>
<dbReference type="SUPFAM" id="SSF53300">
    <property type="entry name" value="vWA-like"/>
    <property type="match status" value="1"/>
</dbReference>
<feature type="domain" description="Putative Flp pilus-assembly TadG-like N-terminal" evidence="2">
    <location>
        <begin position="1"/>
        <end position="42"/>
    </location>
</feature>
<reference evidence="3 4" key="1">
    <citation type="submission" date="2016-11" db="EMBL/GenBank/DDBJ databases">
        <title>Sphingorhabdus sp. LPB0140, isolated from marine environment.</title>
        <authorList>
            <person name="Kim E."/>
            <person name="Yi H."/>
        </authorList>
    </citation>
    <scope>NUCLEOTIDE SEQUENCE [LARGE SCALE GENOMIC DNA]</scope>
    <source>
        <strain evidence="3 4">LPB0140</strain>
    </source>
</reference>
<dbReference type="STRING" id="1913578.LPB140_07950"/>
<organism evidence="3 4">
    <name type="scientific">Sphingorhabdus lutea</name>
    <dbReference type="NCBI Taxonomy" id="1913578"/>
    <lineage>
        <taxon>Bacteria</taxon>
        <taxon>Pseudomonadati</taxon>
        <taxon>Pseudomonadota</taxon>
        <taxon>Alphaproteobacteria</taxon>
        <taxon>Sphingomonadales</taxon>
        <taxon>Sphingomonadaceae</taxon>
        <taxon>Sphingorhabdus</taxon>
    </lineage>
</organism>
<dbReference type="InterPro" id="IPR028087">
    <property type="entry name" value="Tad_N"/>
</dbReference>
<feature type="signal peptide" evidence="1">
    <location>
        <begin position="1"/>
        <end position="18"/>
    </location>
</feature>
<name>A0A1L3JF11_9SPHN</name>
<keyword evidence="1" id="KW-0732">Signal</keyword>
<dbReference type="Proteomes" id="UP000242561">
    <property type="component" value="Chromosome"/>
</dbReference>
<evidence type="ECO:0000259" key="2">
    <source>
        <dbReference type="Pfam" id="PF13400"/>
    </source>
</evidence>
<evidence type="ECO:0000256" key="1">
    <source>
        <dbReference type="SAM" id="SignalP"/>
    </source>
</evidence>
<gene>
    <name evidence="3" type="ORF">LPB140_07950</name>
</gene>
<evidence type="ECO:0000313" key="4">
    <source>
        <dbReference type="Proteomes" id="UP000242561"/>
    </source>
</evidence>
<dbReference type="AlphaFoldDB" id="A0A1L3JF11"/>
<protein>
    <recommendedName>
        <fullName evidence="2">Putative Flp pilus-assembly TadG-like N-terminal domain-containing protein</fullName>
    </recommendedName>
</protein>
<sequence>MAMMAAALIPLMAMVGGAVDISRVQMVKTRLQQACDAGVLAGRKAVGDGTFDNDAKSRSASFFKANFPTGYQGTSNTSFSPYSNNGGTTVQATASTNIPYVIMDKVYSITGSKAATKKAVTVNCDAKMEVGNSDIMMVLDTTGSMDYSISNGSGGTTTRMASLKAAMKSFNSTLAAAASGTNARIRYGFVPYSGTVNTGKLIYDLNRDYLIGANNLETYNYQSRRAVYKIQTGTSTNSWVETLDPTRWDDYTTSSNCTRFGNNQSTPYIYYSTSYSSTFNPSPSGNPVTSGDTTTTYSYNSWGSPNYNSTYRTCKRNVTQTVKTYTETYNGDLPTATFSHYEYSQVGWPIRSYINTIGSNSATVNVPSEKKGDNIPSRWAGCIEERDTTQTSNPAYNGSSKKITPSSAYDLDIDSAPTNFATKWRPYWPEVTYYRSSGTSSSTSGTKSQTACPQKAQLLSTMSTSAFNTYADSLYSDGGTYHDIGAIWGARLASPDGIFATNVNEAAGNGGYVSRHLIFMTDGQLDTGATYYSAYGVERHDGRVTNDVNNQTERHISRFRAVCDAIKAKGIRLWVIAFATSLNSDMTACASPDSAFVSSDSATLNATFVQIAQSIADLRLSK</sequence>
<dbReference type="KEGG" id="sphl:LPB140_07950"/>
<proteinExistence type="predicted"/>
<accession>A0A1L3JF11</accession>
<keyword evidence="4" id="KW-1185">Reference proteome</keyword>
<dbReference type="Gene3D" id="3.40.50.410">
    <property type="entry name" value="von Willebrand factor, type A domain"/>
    <property type="match status" value="2"/>
</dbReference>
<dbReference type="EMBL" id="CP018154">
    <property type="protein sequence ID" value="APG63704.1"/>
    <property type="molecule type" value="Genomic_DNA"/>
</dbReference>
<dbReference type="Pfam" id="PF13400">
    <property type="entry name" value="Tad"/>
    <property type="match status" value="1"/>
</dbReference>